<reference evidence="1 2" key="1">
    <citation type="submission" date="2020-10" db="EMBL/GenBank/DDBJ databases">
        <title>Genome analysis of Massilia species.</title>
        <authorList>
            <person name="Jung D.-H."/>
        </authorList>
    </citation>
    <scope>NUCLEOTIDE SEQUENCE [LARGE SCALE GENOMIC DNA]</scope>
    <source>
        <strain evidence="2">sipir</strain>
    </source>
</reference>
<proteinExistence type="predicted"/>
<dbReference type="Proteomes" id="UP000831532">
    <property type="component" value="Chromosome"/>
</dbReference>
<sequence length="84" mass="9407">MDEEKRILEAINSIALPEDVKTVGLKFSPDSSGMPAVWVNLHIDDADDPSDARIGRLSEARRAISDKLLAMERDNWPYVRLVAD</sequence>
<evidence type="ECO:0000313" key="2">
    <source>
        <dbReference type="Proteomes" id="UP000831532"/>
    </source>
</evidence>
<accession>A0ABY3ZZB6</accession>
<dbReference type="EMBL" id="CP063361">
    <property type="protein sequence ID" value="UOD27820.1"/>
    <property type="molecule type" value="Genomic_DNA"/>
</dbReference>
<evidence type="ECO:0000313" key="1">
    <source>
        <dbReference type="EMBL" id="UOD27820.1"/>
    </source>
</evidence>
<protein>
    <submittedName>
        <fullName evidence="1">Uncharacterized protein</fullName>
    </submittedName>
</protein>
<dbReference type="RefSeq" id="WP_243489035.1">
    <property type="nucleotide sequence ID" value="NZ_CP063361.1"/>
</dbReference>
<organism evidence="1 2">
    <name type="scientific">Massilia violaceinigra</name>
    <dbReference type="NCBI Taxonomy" id="2045208"/>
    <lineage>
        <taxon>Bacteria</taxon>
        <taxon>Pseudomonadati</taxon>
        <taxon>Pseudomonadota</taxon>
        <taxon>Betaproteobacteria</taxon>
        <taxon>Burkholderiales</taxon>
        <taxon>Oxalobacteraceae</taxon>
        <taxon>Telluria group</taxon>
        <taxon>Massilia</taxon>
    </lineage>
</organism>
<name>A0ABY3ZZB6_9BURK</name>
<keyword evidence="2" id="KW-1185">Reference proteome</keyword>
<gene>
    <name evidence="1" type="ORF">INH39_20285</name>
</gene>